<dbReference type="InterPro" id="IPR043148">
    <property type="entry name" value="TagF_C"/>
</dbReference>
<feature type="transmembrane region" description="Helical" evidence="2">
    <location>
        <begin position="135"/>
        <end position="160"/>
    </location>
</feature>
<evidence type="ECO:0000313" key="4">
    <source>
        <dbReference type="Proteomes" id="UP000004184"/>
    </source>
</evidence>
<organism evidence="3 4">
    <name type="scientific">Streptomyces viridochromogenes (strain DSM 40736 / JCM 4977 / BCRC 1201 / Tue 494)</name>
    <dbReference type="NCBI Taxonomy" id="591159"/>
    <lineage>
        <taxon>Bacteria</taxon>
        <taxon>Bacillati</taxon>
        <taxon>Actinomycetota</taxon>
        <taxon>Actinomycetes</taxon>
        <taxon>Kitasatosporales</taxon>
        <taxon>Streptomycetaceae</taxon>
        <taxon>Streptomyces</taxon>
    </lineage>
</organism>
<accession>D9XIS4</accession>
<feature type="transmembrane region" description="Helical" evidence="2">
    <location>
        <begin position="226"/>
        <end position="245"/>
    </location>
</feature>
<reference evidence="4" key="1">
    <citation type="submission" date="2009-02" db="EMBL/GenBank/DDBJ databases">
        <title>Annotation of Streptomyces viridochromogenes strain DSM 40736.</title>
        <authorList>
            <consortium name="The Broad Institute Genome Sequencing Platform"/>
            <consortium name="Broad Institute Microbial Sequencing Center"/>
            <person name="Fischbach M."/>
            <person name="Godfrey P."/>
            <person name="Ward D."/>
            <person name="Young S."/>
            <person name="Zeng Q."/>
            <person name="Koehrsen M."/>
            <person name="Alvarado L."/>
            <person name="Berlin A.M."/>
            <person name="Bochicchio J."/>
            <person name="Borenstein D."/>
            <person name="Chapman S.B."/>
            <person name="Chen Z."/>
            <person name="Engels R."/>
            <person name="Freedman E."/>
            <person name="Gellesch M."/>
            <person name="Goldberg J."/>
            <person name="Griggs A."/>
            <person name="Gujja S."/>
            <person name="Heilman E.R."/>
            <person name="Heiman D.I."/>
            <person name="Hepburn T.A."/>
            <person name="Howarth C."/>
            <person name="Jen D."/>
            <person name="Larson L."/>
            <person name="Lewis B."/>
            <person name="Mehta T."/>
            <person name="Park D."/>
            <person name="Pearson M."/>
            <person name="Richards J."/>
            <person name="Roberts A."/>
            <person name="Saif S."/>
            <person name="Shea T.D."/>
            <person name="Shenoy N."/>
            <person name="Sisk P."/>
            <person name="Stolte C."/>
            <person name="Sykes S.N."/>
            <person name="Thomson T."/>
            <person name="Walk T."/>
            <person name="White J."/>
            <person name="Yandava C."/>
            <person name="Straight P."/>
            <person name="Clardy J."/>
            <person name="Hung D."/>
            <person name="Kolter R."/>
            <person name="Mekalanos J."/>
            <person name="Walker S."/>
            <person name="Walsh C.T."/>
            <person name="Wieland-Brown L.C."/>
            <person name="Haas B."/>
            <person name="Nusbaum C."/>
            <person name="Birren B."/>
        </authorList>
    </citation>
    <scope>NUCLEOTIDE SEQUENCE [LARGE SCALE GENOMIC DNA]</scope>
    <source>
        <strain evidence="4">DSM 40736 / JCM 4977 / BCRC 1201 / Tue 494</strain>
    </source>
</reference>
<keyword evidence="2" id="KW-0812">Transmembrane</keyword>
<name>D9XIS4_STRVT</name>
<gene>
    <name evidence="3" type="ORF">SSQG_03533</name>
</gene>
<feature type="region of interest" description="Disordered" evidence="1">
    <location>
        <begin position="1"/>
        <end position="30"/>
    </location>
</feature>
<proteinExistence type="predicted"/>
<feature type="transmembrane region" description="Helical" evidence="2">
    <location>
        <begin position="58"/>
        <end position="81"/>
    </location>
</feature>
<keyword evidence="2" id="KW-0472">Membrane</keyword>
<evidence type="ECO:0000256" key="1">
    <source>
        <dbReference type="SAM" id="MobiDB-lite"/>
    </source>
</evidence>
<evidence type="ECO:0000256" key="2">
    <source>
        <dbReference type="SAM" id="Phobius"/>
    </source>
</evidence>
<keyword evidence="2" id="KW-1133">Transmembrane helix</keyword>
<sequence length="716" mass="79895">MDVQPFTSPRRRTGVSRIQRRTPHRTPPHKTRPFLRGSLFMTFRWWCGVLRVRGKTDLFLVFLFAAGFAALPVFALLPSLWGFAVASAVSYAADEVLHTRAPAFVRRLAALQLTRTLRFAVRTVMLLALADRMDAPGAVLVAALAVFSAHFTLVVLYTAVHHAIRRRRTLPVVVRNLDMSGAGIPQTPPAFLYRRFLRKSLHLDVPAHAGLLAALAAGVWQPVGIGFALTAGLSVAAVVALLGQLRRARRMPSRDEVIGEVNRQLAGYRPEVALYFSFASVSRDFMYQVNMWIETLEQLDRRPLIILRERASFRYLGRTRIPVVCVPKADDVAQLELPELRVVLYPGNAGKNVHMLRVAEAKHVFIGHGDSDKLASSNRVSKVYDEIWVAGRAGRDRYQRVRHAINDEAIVEVGRPQLSSIRLHSDHVPGPLPTVLYAPTWEGWSDDDCHTSLIPMGVPLVEKLLAEGVRVIYKPHPLTGKRSRAAAEADRTVRALLRADNERRDAERAEAAVAAARPRLAEIKARLGELSGRLGGDDAQQTREARVPDRDGEGEWRALRAEWHRIFWESRGQVRHHVVLAQLPTLYECFDQADMLISDVSSVVADFVASLKPYVLTNANGLTDEDFRAAYTTAGGAYLLDRDCARLPEILDAVRAPRRDPMAPERRILKEYVLGPDHPTSLRRFNTAVNALAERAAAERFAEEQEVVVELSGRSA</sequence>
<dbReference type="Proteomes" id="UP000004184">
    <property type="component" value="Unassembled WGS sequence"/>
</dbReference>
<protein>
    <submittedName>
        <fullName evidence="3">Integral membrane protein</fullName>
    </submittedName>
</protein>
<dbReference type="Gene3D" id="3.40.50.12580">
    <property type="match status" value="2"/>
</dbReference>
<dbReference type="eggNOG" id="COG1887">
    <property type="taxonomic scope" value="Bacteria"/>
</dbReference>
<dbReference type="STRING" id="591159.SSQG_03533"/>
<feature type="compositionally biased region" description="Basic residues" evidence="1">
    <location>
        <begin position="9"/>
        <end position="30"/>
    </location>
</feature>
<keyword evidence="4" id="KW-1185">Reference proteome</keyword>
<dbReference type="HOGENOM" id="CLU_023991_1_0_11"/>
<dbReference type="EMBL" id="GG657757">
    <property type="protein sequence ID" value="EFL33015.1"/>
    <property type="molecule type" value="Genomic_DNA"/>
</dbReference>
<dbReference type="AlphaFoldDB" id="D9XIS4"/>
<evidence type="ECO:0000313" key="3">
    <source>
        <dbReference type="EMBL" id="EFL33015.1"/>
    </source>
</evidence>